<keyword evidence="1 4" id="KW-0808">Transferase</keyword>
<organism evidence="4 5">
    <name type="scientific">Methanobrevibacter curvatus</name>
    <dbReference type="NCBI Taxonomy" id="49547"/>
    <lineage>
        <taxon>Archaea</taxon>
        <taxon>Methanobacteriati</taxon>
        <taxon>Methanobacteriota</taxon>
        <taxon>Methanomada group</taxon>
        <taxon>Methanobacteria</taxon>
        <taxon>Methanobacteriales</taxon>
        <taxon>Methanobacteriaceae</taxon>
        <taxon>Methanobrevibacter</taxon>
    </lineage>
</organism>
<dbReference type="RefSeq" id="WP_067092348.1">
    <property type="nucleotide sequence ID" value="NZ_LWMV01000198.1"/>
</dbReference>
<evidence type="ECO:0000259" key="3">
    <source>
        <dbReference type="Pfam" id="PF00561"/>
    </source>
</evidence>
<dbReference type="PATRIC" id="fig|49547.3.peg.1701"/>
<reference evidence="4 5" key="1">
    <citation type="submission" date="2016-04" db="EMBL/GenBank/DDBJ databases">
        <title>Genome sequence of Methanobrevibacter curvatus DSM 11111.</title>
        <authorList>
            <person name="Poehlein A."/>
            <person name="Seedorf H."/>
            <person name="Daniel R."/>
        </authorList>
    </citation>
    <scope>NUCLEOTIDE SEQUENCE [LARGE SCALE GENOMIC DNA]</scope>
    <source>
        <strain evidence="4 5">DSM 11111</strain>
    </source>
</reference>
<dbReference type="InterPro" id="IPR029058">
    <property type="entry name" value="AB_hydrolase_fold"/>
</dbReference>
<dbReference type="SUPFAM" id="SSF53474">
    <property type="entry name" value="alpha/beta-Hydrolases"/>
    <property type="match status" value="1"/>
</dbReference>
<sequence length="334" mass="38356">MDEEKQLLEFEELLTTDLYELNEFTFVSGEKLNNLTLEYSTIGTPIQNENNEIINGILYCHGWGGDSKSIRRLHEIIGENKLFDTNKFFFISISTLGSPKSSSPSNSRLKNRFPKYTILDMVNFQKNFLSEKFNINHLKGLIGNSMGGFEVLSWGCEYPFDMDFLVSIVSSYQVAGHNYSLFKIMNDIIMADSEYNNGDYNKPLKNLPVAYESMGPFGLSWEFYRNHQTNEELNQSLNEMQEEAKNLDGNDIIYRNNACLNYDIEDKLNKIIAKTLIVAINQDCYFPPDLDAIPMSKLIKNSKLVIYDSLLGHVGSHEIIKIEHDLKDFLNLLL</sequence>
<gene>
    <name evidence="4" type="primary">metX_2</name>
    <name evidence="4" type="ORF">MBCUR_15930</name>
</gene>
<dbReference type="STRING" id="49547.MBCUR_15930"/>
<dbReference type="InterPro" id="IPR008220">
    <property type="entry name" value="HAT_MetX-like"/>
</dbReference>
<evidence type="ECO:0000256" key="2">
    <source>
        <dbReference type="PIRSR" id="PIRSR000443-1"/>
    </source>
</evidence>
<proteinExistence type="predicted"/>
<dbReference type="GO" id="GO:0004414">
    <property type="term" value="F:homoserine O-acetyltransferase activity"/>
    <property type="evidence" value="ECO:0007669"/>
    <property type="project" value="UniProtKB-EC"/>
</dbReference>
<protein>
    <submittedName>
        <fullName evidence="4">Homoserine O-acetyltransferase</fullName>
        <ecNumber evidence="4">2.3.1.31</ecNumber>
    </submittedName>
</protein>
<dbReference type="AlphaFoldDB" id="A0A166C3J9"/>
<evidence type="ECO:0000313" key="5">
    <source>
        <dbReference type="Proteomes" id="UP000077245"/>
    </source>
</evidence>
<name>A0A166C3J9_9EURY</name>
<dbReference type="Gene3D" id="3.40.50.1820">
    <property type="entry name" value="alpha/beta hydrolase"/>
    <property type="match status" value="1"/>
</dbReference>
<dbReference type="OrthoDB" id="295172at2157"/>
<dbReference type="GO" id="GO:0009086">
    <property type="term" value="P:methionine biosynthetic process"/>
    <property type="evidence" value="ECO:0007669"/>
    <property type="project" value="TreeGrafter"/>
</dbReference>
<dbReference type="InterPro" id="IPR000073">
    <property type="entry name" value="AB_hydrolase_1"/>
</dbReference>
<feature type="active site" evidence="2">
    <location>
        <position position="313"/>
    </location>
</feature>
<dbReference type="EMBL" id="LWMV01000198">
    <property type="protein sequence ID" value="KZX11007.1"/>
    <property type="molecule type" value="Genomic_DNA"/>
</dbReference>
<evidence type="ECO:0000256" key="1">
    <source>
        <dbReference type="ARBA" id="ARBA00022679"/>
    </source>
</evidence>
<dbReference type="PANTHER" id="PTHR32268">
    <property type="entry name" value="HOMOSERINE O-ACETYLTRANSFERASE"/>
    <property type="match status" value="1"/>
</dbReference>
<feature type="active site" evidence="2">
    <location>
        <position position="283"/>
    </location>
</feature>
<feature type="domain" description="AB hydrolase-1" evidence="3">
    <location>
        <begin position="57"/>
        <end position="307"/>
    </location>
</feature>
<evidence type="ECO:0000313" key="4">
    <source>
        <dbReference type="EMBL" id="KZX11007.1"/>
    </source>
</evidence>
<feature type="active site" description="Nucleophile" evidence="2">
    <location>
        <position position="145"/>
    </location>
</feature>
<keyword evidence="4" id="KW-0012">Acyltransferase</keyword>
<dbReference type="PANTHER" id="PTHR32268:SF11">
    <property type="entry name" value="HOMOSERINE O-ACETYLTRANSFERASE"/>
    <property type="match status" value="1"/>
</dbReference>
<accession>A0A166C3J9</accession>
<keyword evidence="5" id="KW-1185">Reference proteome</keyword>
<dbReference type="PIRSF" id="PIRSF000443">
    <property type="entry name" value="Homoser_Ac_trans"/>
    <property type="match status" value="1"/>
</dbReference>
<dbReference type="Pfam" id="PF00561">
    <property type="entry name" value="Abhydrolase_1"/>
    <property type="match status" value="1"/>
</dbReference>
<dbReference type="Proteomes" id="UP000077245">
    <property type="component" value="Unassembled WGS sequence"/>
</dbReference>
<dbReference type="GO" id="GO:0009092">
    <property type="term" value="P:homoserine metabolic process"/>
    <property type="evidence" value="ECO:0007669"/>
    <property type="project" value="TreeGrafter"/>
</dbReference>
<comment type="caution">
    <text evidence="4">The sequence shown here is derived from an EMBL/GenBank/DDBJ whole genome shotgun (WGS) entry which is preliminary data.</text>
</comment>
<dbReference type="EC" id="2.3.1.31" evidence="4"/>